<protein>
    <submittedName>
        <fullName evidence="13">Uncharacterized protein</fullName>
    </submittedName>
</protein>
<dbReference type="NCBIfam" id="TIGR04183">
    <property type="entry name" value="Por_Secre_tail"/>
    <property type="match status" value="1"/>
</dbReference>
<comment type="caution">
    <text evidence="13">The sequence shown here is derived from an EMBL/GenBank/DDBJ whole genome shotgun (WGS) entry which is preliminary data.</text>
</comment>
<evidence type="ECO:0000256" key="1">
    <source>
        <dbReference type="ARBA" id="ARBA00004115"/>
    </source>
</evidence>
<organism evidence="13 14">
    <name type="scientific">Adhaeribacter arboris</name>
    <dbReference type="NCBI Taxonomy" id="2072846"/>
    <lineage>
        <taxon>Bacteria</taxon>
        <taxon>Pseudomonadati</taxon>
        <taxon>Bacteroidota</taxon>
        <taxon>Cytophagia</taxon>
        <taxon>Cytophagales</taxon>
        <taxon>Hymenobacteraceae</taxon>
        <taxon>Adhaeribacter</taxon>
    </lineage>
</organism>
<evidence type="ECO:0000259" key="10">
    <source>
        <dbReference type="Pfam" id="PF11721"/>
    </source>
</evidence>
<evidence type="ECO:0000256" key="2">
    <source>
        <dbReference type="ARBA" id="ARBA00009141"/>
    </source>
</evidence>
<keyword evidence="7" id="KW-0472">Membrane</keyword>
<name>A0A2T2YCY7_9BACT</name>
<dbReference type="Gene3D" id="2.60.120.430">
    <property type="entry name" value="Galactose-binding lectin"/>
    <property type="match status" value="1"/>
</dbReference>
<evidence type="ECO:0000313" key="14">
    <source>
        <dbReference type="Proteomes" id="UP000240357"/>
    </source>
</evidence>
<reference evidence="13 14" key="1">
    <citation type="submission" date="2018-03" db="EMBL/GenBank/DDBJ databases">
        <title>Adhaeribacter sp. HMF7605 Genome sequencing and assembly.</title>
        <authorList>
            <person name="Kang H."/>
            <person name="Kang J."/>
            <person name="Cha I."/>
            <person name="Kim H."/>
            <person name="Joh K."/>
        </authorList>
    </citation>
    <scope>NUCLEOTIDE SEQUENCE [LARGE SCALE GENOMIC DNA]</scope>
    <source>
        <strain evidence="13 14">HMF7605</strain>
    </source>
</reference>
<dbReference type="Proteomes" id="UP000240357">
    <property type="component" value="Unassembled WGS sequence"/>
</dbReference>
<dbReference type="InterPro" id="IPR021720">
    <property type="entry name" value="Malectin_dom"/>
</dbReference>
<dbReference type="OrthoDB" id="175993at2"/>
<dbReference type="InterPro" id="IPR013783">
    <property type="entry name" value="Ig-like_fold"/>
</dbReference>
<dbReference type="InterPro" id="IPR039155">
    <property type="entry name" value="MLEC"/>
</dbReference>
<evidence type="ECO:0000256" key="7">
    <source>
        <dbReference type="ARBA" id="ARBA00023136"/>
    </source>
</evidence>
<dbReference type="Pfam" id="PF18962">
    <property type="entry name" value="Por_Secre_tail"/>
    <property type="match status" value="1"/>
</dbReference>
<dbReference type="InterPro" id="IPR054090">
    <property type="entry name" value="Cep192_Spd-2-like_dom"/>
</dbReference>
<dbReference type="PANTHER" id="PTHR13460:SF0">
    <property type="entry name" value="MALECTIN"/>
    <property type="match status" value="1"/>
</dbReference>
<accession>A0A2T2YCY7</accession>
<dbReference type="InterPro" id="IPR008979">
    <property type="entry name" value="Galactose-bd-like_sf"/>
</dbReference>
<evidence type="ECO:0000313" key="13">
    <source>
        <dbReference type="EMBL" id="PSR53308.1"/>
    </source>
</evidence>
<keyword evidence="14" id="KW-1185">Reference proteome</keyword>
<dbReference type="PANTHER" id="PTHR13460">
    <property type="match status" value="1"/>
</dbReference>
<sequence>MKKRSTFPLLFQSKPLVYFFFSLFLILESFSYQDVAAQTIAVENTDKFPAADEMVLSRVQNPWRRKNEDGTYTPYNANHDKVKLKIYNRGSGTLTLSKFTLSSTSRWKITLPKALPISISAGGSIETTVEFIAKDQATRVKVLHDQLTISSNDKSAPSKIVKLHGLWQRTGEGNREPWAQEIIDAFGFTTETGYAQHDGDSDGNYTVPNSDEILSANFVRADGSKPVTVTQLGAYHGCCYYGEKIAWYPKNTNSVKIATAHYFLDSQSLLPRETGSSAEIAQGSFSPSGAFGFKVGTAYSDRAKNFENKIGMRVWKAVNASGSIIPNAYIIGADYLGTEFTNYDYQDNVYYVTNIKPESSQGNTELAVTPSDLDFGSVLKGSSKTLSATIKNNGRSGQSSIKISSVTLTGPNKAEFTVNAISTTLSPQASVKANVSFKPSSKGIKNAALLVYHNAPGSPTRIPLYGIANESGSTITVVKRIKGGSDANLTIAGKVWESDKNYRKGSVRLDKQVTPGPISATDQDVLYQTYLSAQSNLAETRVEVPLANGAYYVRLHFAENFFPSNNSRVFNINIEGKTVLTGFDIHKEVGYRSALVKDYVVTVSGGVLNLKFNPTVNRLALCGVEIFKSSAGAVANTVVSDVNLTDDGGEEKKTLLLHVYPNPSNGEKVFVEASNFTQQEEVTLSLHDLVGHTLEVKTLVADENGSVTTQIATNKRLTSGLYILRGRGAVSGETQSRLVIE</sequence>
<evidence type="ECO:0000259" key="12">
    <source>
        <dbReference type="Pfam" id="PF22073"/>
    </source>
</evidence>
<keyword evidence="6" id="KW-1133">Transmembrane helix</keyword>
<dbReference type="RefSeq" id="WP_106927804.1">
    <property type="nucleotide sequence ID" value="NZ_PYFT01000001.1"/>
</dbReference>
<comment type="subcellular location">
    <subcellularLocation>
        <location evidence="1">Endoplasmic reticulum membrane</location>
        <topology evidence="1">Single-pass type I membrane protein</topology>
    </subcellularLocation>
</comment>
<feature type="domain" description="Cep192/Spd-2-like" evidence="12">
    <location>
        <begin position="365"/>
        <end position="467"/>
    </location>
</feature>
<proteinExistence type="inferred from homology"/>
<dbReference type="AlphaFoldDB" id="A0A2T2YCY7"/>
<dbReference type="Gene3D" id="2.60.40.10">
    <property type="entry name" value="Immunoglobulins"/>
    <property type="match status" value="2"/>
</dbReference>
<evidence type="ECO:0000256" key="4">
    <source>
        <dbReference type="ARBA" id="ARBA00022729"/>
    </source>
</evidence>
<keyword evidence="3" id="KW-0812">Transmembrane</keyword>
<dbReference type="GO" id="GO:0030246">
    <property type="term" value="F:carbohydrate binding"/>
    <property type="evidence" value="ECO:0007669"/>
    <property type="project" value="InterPro"/>
</dbReference>
<dbReference type="Pfam" id="PF11721">
    <property type="entry name" value="Malectin"/>
    <property type="match status" value="1"/>
</dbReference>
<evidence type="ECO:0000256" key="9">
    <source>
        <dbReference type="ARBA" id="ARBA00023277"/>
    </source>
</evidence>
<dbReference type="NCBIfam" id="NF012200">
    <property type="entry name" value="choice_anch_D"/>
    <property type="match status" value="1"/>
</dbReference>
<comment type="similarity">
    <text evidence="2">Belongs to the malectin family.</text>
</comment>
<feature type="domain" description="Malectin" evidence="10">
    <location>
        <begin position="480"/>
        <end position="616"/>
    </location>
</feature>
<gene>
    <name evidence="13" type="ORF">AHMF7605_07080</name>
</gene>
<keyword evidence="5" id="KW-0256">Endoplasmic reticulum</keyword>
<evidence type="ECO:0000259" key="11">
    <source>
        <dbReference type="Pfam" id="PF18962"/>
    </source>
</evidence>
<evidence type="ECO:0000256" key="3">
    <source>
        <dbReference type="ARBA" id="ARBA00022692"/>
    </source>
</evidence>
<keyword evidence="9" id="KW-0119">Carbohydrate metabolism</keyword>
<dbReference type="InterPro" id="IPR026444">
    <property type="entry name" value="Secre_tail"/>
</dbReference>
<feature type="domain" description="Secretion system C-terminal sorting" evidence="11">
    <location>
        <begin position="659"/>
        <end position="739"/>
    </location>
</feature>
<dbReference type="Pfam" id="PF22073">
    <property type="entry name" value="Cep192_D4"/>
    <property type="match status" value="1"/>
</dbReference>
<evidence type="ECO:0000256" key="6">
    <source>
        <dbReference type="ARBA" id="ARBA00022989"/>
    </source>
</evidence>
<evidence type="ECO:0000256" key="8">
    <source>
        <dbReference type="ARBA" id="ARBA00023180"/>
    </source>
</evidence>
<evidence type="ECO:0000256" key="5">
    <source>
        <dbReference type="ARBA" id="ARBA00022824"/>
    </source>
</evidence>
<dbReference type="EMBL" id="PYFT01000001">
    <property type="protein sequence ID" value="PSR53308.1"/>
    <property type="molecule type" value="Genomic_DNA"/>
</dbReference>
<dbReference type="GO" id="GO:0016020">
    <property type="term" value="C:membrane"/>
    <property type="evidence" value="ECO:0007669"/>
    <property type="project" value="TreeGrafter"/>
</dbReference>
<keyword evidence="4" id="KW-0732">Signal</keyword>
<keyword evidence="8" id="KW-0325">Glycoprotein</keyword>
<dbReference type="SUPFAM" id="SSF49785">
    <property type="entry name" value="Galactose-binding domain-like"/>
    <property type="match status" value="1"/>
</dbReference>